<keyword evidence="2" id="KW-1133">Transmembrane helix</keyword>
<evidence type="ECO:0000256" key="2">
    <source>
        <dbReference type="SAM" id="Phobius"/>
    </source>
</evidence>
<keyword evidence="3" id="KW-0732">Signal</keyword>
<evidence type="ECO:0000313" key="4">
    <source>
        <dbReference type="EMBL" id="KAK6175086.1"/>
    </source>
</evidence>
<keyword evidence="5" id="KW-1185">Reference proteome</keyword>
<keyword evidence="2" id="KW-0472">Membrane</keyword>
<feature type="compositionally biased region" description="Basic residues" evidence="1">
    <location>
        <begin position="535"/>
        <end position="545"/>
    </location>
</feature>
<accession>A0AAN8JGC3</accession>
<evidence type="ECO:0000256" key="1">
    <source>
        <dbReference type="SAM" id="MobiDB-lite"/>
    </source>
</evidence>
<feature type="region of interest" description="Disordered" evidence="1">
    <location>
        <begin position="238"/>
        <end position="272"/>
    </location>
</feature>
<keyword evidence="2" id="KW-0812">Transmembrane</keyword>
<dbReference type="EMBL" id="JAZGQO010000010">
    <property type="protein sequence ID" value="KAK6175086.1"/>
    <property type="molecule type" value="Genomic_DNA"/>
</dbReference>
<feature type="compositionally biased region" description="Low complexity" evidence="1">
    <location>
        <begin position="458"/>
        <end position="467"/>
    </location>
</feature>
<evidence type="ECO:0000256" key="3">
    <source>
        <dbReference type="SAM" id="SignalP"/>
    </source>
</evidence>
<feature type="region of interest" description="Disordered" evidence="1">
    <location>
        <begin position="195"/>
        <end position="216"/>
    </location>
</feature>
<name>A0AAN8JGC3_PATCE</name>
<feature type="signal peptide" evidence="3">
    <location>
        <begin position="1"/>
        <end position="17"/>
    </location>
</feature>
<organism evidence="4 5">
    <name type="scientific">Patella caerulea</name>
    <name type="common">Rayed Mediterranean limpet</name>
    <dbReference type="NCBI Taxonomy" id="87958"/>
    <lineage>
        <taxon>Eukaryota</taxon>
        <taxon>Metazoa</taxon>
        <taxon>Spiralia</taxon>
        <taxon>Lophotrochozoa</taxon>
        <taxon>Mollusca</taxon>
        <taxon>Gastropoda</taxon>
        <taxon>Patellogastropoda</taxon>
        <taxon>Patelloidea</taxon>
        <taxon>Patellidae</taxon>
        <taxon>Patella</taxon>
    </lineage>
</organism>
<feature type="region of interest" description="Disordered" evidence="1">
    <location>
        <begin position="832"/>
        <end position="857"/>
    </location>
</feature>
<comment type="caution">
    <text evidence="4">The sequence shown here is derived from an EMBL/GenBank/DDBJ whole genome shotgun (WGS) entry which is preliminary data.</text>
</comment>
<feature type="compositionally biased region" description="Basic and acidic residues" evidence="1">
    <location>
        <begin position="198"/>
        <end position="208"/>
    </location>
</feature>
<evidence type="ECO:0000313" key="5">
    <source>
        <dbReference type="Proteomes" id="UP001347796"/>
    </source>
</evidence>
<feature type="compositionally biased region" description="Low complexity" evidence="1">
    <location>
        <begin position="302"/>
        <end position="315"/>
    </location>
</feature>
<protein>
    <submittedName>
        <fullName evidence="4">Uncharacterized protein</fullName>
    </submittedName>
</protein>
<feature type="compositionally biased region" description="Basic and acidic residues" evidence="1">
    <location>
        <begin position="408"/>
        <end position="420"/>
    </location>
</feature>
<feature type="transmembrane region" description="Helical" evidence="2">
    <location>
        <begin position="160"/>
        <end position="184"/>
    </location>
</feature>
<sequence>MMLVCLGVVFLISSSWGQRNYDLEFICGQTLPVFDTDLVINGKASFVPSIIPVECIVNLESGYTDGAYRLQIIIEAIDIQDCAVNLDIFNGKGAFGNYLRQLSCRSMSTDTVYTESQFATIRLSRPYNLAENAYVFNLNIRAYKDNGESSIFQGGANLPVGAIVGIIIGLLALVLLMFLLVWCWKSGRLYDYTGWTGKNDDDEKEGKENFGVGNSDSMVTSSVASGLDHKDPSVWNTAVSGKYDPSIPRRSDGPQFLGGRRSYGRNGTTNGVVVTTAKNGDPAATYQKEQTDLKQLLNSEIRQGQGSRGRGQSARGEGGDSKETLIDDVFESDDNKNKDNRLLSNGGDDAYENVATSAYLKKKDSGNDFFKRGDLTRGSSRRGEDGSPTRGSLRRGDTGRGSNKSTGSHHDDMNKAKNLADEATAVKLKSSKSRSGPGGGDDRERDDNYGNFGGQVEPPSDFDSSSFMSVPEPATVTATVHGKSGPGGQSQKPTDKASDDSELNEINSRAKPGESEVVPNPNIPQNQTTDPHKSPNSKKKKKKKPKQEEVKDTLPPEAFEPLFDRPVSEEPYPAGMQPLNAGYNPYGVPGAMYPLQQYGMPYGMMPAPGTVPPGTQTYSYAYQTMPAPGAYPNTTPQQMAGKAAWIVQETPTKNGPVQKTSFMMATQESRPGSQQNQHHNGGPGQPSSSSTPYGRNSRPRNPGDTSVVPAGVMSPDNGQGHRTAMMKSGVDPVTGIETNQALWTDTTRDRTDPRPEDNPKINRKTVTRTTNRGGYGDLPQHVDNITDHLFISMDADDPAFLSPSGTGAHAMTSTETPEGGNALFYTGLHRGHGASPQHAIHPAPSRHNAIRDNISIA</sequence>
<proteinExistence type="predicted"/>
<feature type="region of interest" description="Disordered" evidence="1">
    <location>
        <begin position="666"/>
        <end position="721"/>
    </location>
</feature>
<dbReference type="Proteomes" id="UP001347796">
    <property type="component" value="Unassembled WGS sequence"/>
</dbReference>
<feature type="compositionally biased region" description="Low complexity" evidence="1">
    <location>
        <begin position="671"/>
        <end position="694"/>
    </location>
</feature>
<dbReference type="AlphaFoldDB" id="A0AAN8JGC3"/>
<feature type="chain" id="PRO_5043025642" evidence="3">
    <location>
        <begin position="18"/>
        <end position="857"/>
    </location>
</feature>
<reference evidence="4 5" key="1">
    <citation type="submission" date="2024-01" db="EMBL/GenBank/DDBJ databases">
        <title>The genome of the rayed Mediterranean limpet Patella caerulea (Linnaeus, 1758).</title>
        <authorList>
            <person name="Anh-Thu Weber A."/>
            <person name="Halstead-Nussloch G."/>
        </authorList>
    </citation>
    <scope>NUCLEOTIDE SEQUENCE [LARGE SCALE GENOMIC DNA]</scope>
    <source>
        <strain evidence="4">AATW-2023a</strain>
        <tissue evidence="4">Whole specimen</tissue>
    </source>
</reference>
<feature type="compositionally biased region" description="Basic and acidic residues" evidence="1">
    <location>
        <begin position="361"/>
        <end position="387"/>
    </location>
</feature>
<gene>
    <name evidence="4" type="ORF">SNE40_013621</name>
</gene>
<feature type="region of interest" description="Disordered" evidence="1">
    <location>
        <begin position="301"/>
        <end position="566"/>
    </location>
</feature>